<keyword evidence="2" id="KW-1185">Reference proteome</keyword>
<dbReference type="Proteomes" id="UP000838160">
    <property type="component" value="Unassembled WGS sequence"/>
</dbReference>
<dbReference type="RefSeq" id="WP_237484592.1">
    <property type="nucleotide sequence ID" value="NZ_CAKLCM010000002.1"/>
</dbReference>
<accession>A0ABM8ZJG9</accession>
<sequence>MMYKKLLAIVLLFLVGYSLPNLFSLDKKMEFAQELQDPLLFECRLINNRCENGGLALRIHKGEFSTLQRTTFTLAINNTPITTPVLISSDDGQFGTLLGQMSKESPSMVEVLLPYCGNKIMKMIVVDKSSNTGLLVTL</sequence>
<reference evidence="1" key="1">
    <citation type="submission" date="2021-12" db="EMBL/GenBank/DDBJ databases">
        <authorList>
            <person name="Rodrigo-Torres L."/>
            <person name="Arahal R. D."/>
            <person name="Lucena T."/>
        </authorList>
    </citation>
    <scope>NUCLEOTIDE SEQUENCE</scope>
    <source>
        <strain evidence="1">CECT 8226</strain>
    </source>
</reference>
<evidence type="ECO:0000313" key="2">
    <source>
        <dbReference type="Proteomes" id="UP000838160"/>
    </source>
</evidence>
<gene>
    <name evidence="1" type="ORF">VHP8226_01657</name>
</gene>
<proteinExistence type="predicted"/>
<organism evidence="1 2">
    <name type="scientific">Vibrio hippocampi</name>
    <dbReference type="NCBI Taxonomy" id="654686"/>
    <lineage>
        <taxon>Bacteria</taxon>
        <taxon>Pseudomonadati</taxon>
        <taxon>Pseudomonadota</taxon>
        <taxon>Gammaproteobacteria</taxon>
        <taxon>Vibrionales</taxon>
        <taxon>Vibrionaceae</taxon>
        <taxon>Vibrio</taxon>
    </lineage>
</organism>
<name>A0ABM8ZJG9_9VIBR</name>
<comment type="caution">
    <text evidence="1">The sequence shown here is derived from an EMBL/GenBank/DDBJ whole genome shotgun (WGS) entry which is preliminary data.</text>
</comment>
<evidence type="ECO:0000313" key="1">
    <source>
        <dbReference type="EMBL" id="CAH0526183.1"/>
    </source>
</evidence>
<dbReference type="EMBL" id="CAKLCM010000002">
    <property type="protein sequence ID" value="CAH0526183.1"/>
    <property type="molecule type" value="Genomic_DNA"/>
</dbReference>
<protein>
    <submittedName>
        <fullName evidence="1">Uncharacterized protein</fullName>
    </submittedName>
</protein>